<feature type="non-terminal residue" evidence="1">
    <location>
        <position position="260"/>
    </location>
</feature>
<proteinExistence type="predicted"/>
<accession>A0A382RF44</accession>
<dbReference type="AlphaFoldDB" id="A0A382RF44"/>
<sequence>MTNWLISLLFAGIILSQDDGRPPNFVYLEPIEDFVAQSSIFIEIIVTDRDEIEKVALYYRFPDEEGFTQREMEVSYQPVIYEIEIPPNDVGSGSIQYYFWAKDIYGNEATWPEGGEDLPVILPVYPMIKKEKKQKRAPPKIIEGFEPPDELEDNLPYYLEVGMLAPPPVINQGEGIPIIVLSIYDPEEYANLESVKLIIDGKVVSSFNSTDMITFIPTKVFDPGYHIVRYEAENISGELLVKDISFFIEESLVEEEEKKV</sequence>
<protein>
    <submittedName>
        <fullName evidence="1">Uncharacterized protein</fullName>
    </submittedName>
</protein>
<gene>
    <name evidence="1" type="ORF">METZ01_LOCUS349183</name>
</gene>
<dbReference type="EMBL" id="UINC01121281">
    <property type="protein sequence ID" value="SVC96329.1"/>
    <property type="molecule type" value="Genomic_DNA"/>
</dbReference>
<reference evidence="1" key="1">
    <citation type="submission" date="2018-05" db="EMBL/GenBank/DDBJ databases">
        <authorList>
            <person name="Lanie J.A."/>
            <person name="Ng W.-L."/>
            <person name="Kazmierczak K.M."/>
            <person name="Andrzejewski T.M."/>
            <person name="Davidsen T.M."/>
            <person name="Wayne K.J."/>
            <person name="Tettelin H."/>
            <person name="Glass J.I."/>
            <person name="Rusch D."/>
            <person name="Podicherti R."/>
            <person name="Tsui H.-C.T."/>
            <person name="Winkler M.E."/>
        </authorList>
    </citation>
    <scope>NUCLEOTIDE SEQUENCE</scope>
</reference>
<organism evidence="1">
    <name type="scientific">marine metagenome</name>
    <dbReference type="NCBI Taxonomy" id="408172"/>
    <lineage>
        <taxon>unclassified sequences</taxon>
        <taxon>metagenomes</taxon>
        <taxon>ecological metagenomes</taxon>
    </lineage>
</organism>
<evidence type="ECO:0000313" key="1">
    <source>
        <dbReference type="EMBL" id="SVC96329.1"/>
    </source>
</evidence>
<name>A0A382RF44_9ZZZZ</name>